<keyword evidence="3 6" id="KW-0713">Self-incompatibility</keyword>
<dbReference type="GeneID" id="104770556"/>
<proteinExistence type="inferred from homology"/>
<keyword evidence="7" id="KW-0472">Membrane</keyword>
<evidence type="ECO:0000256" key="2">
    <source>
        <dbReference type="ARBA" id="ARBA00005581"/>
    </source>
</evidence>
<keyword evidence="4 6" id="KW-0964">Secreted</keyword>
<evidence type="ECO:0000313" key="8">
    <source>
        <dbReference type="Proteomes" id="UP000694864"/>
    </source>
</evidence>
<comment type="similarity">
    <text evidence="2 6">Belongs to the plant self-incompatibility (S1) protein family.</text>
</comment>
<dbReference type="PANTHER" id="PTHR31232:SF26">
    <property type="entry name" value="S-PROTEIN HOMOLOG-RELATED"/>
    <property type="match status" value="1"/>
</dbReference>
<evidence type="ECO:0000313" key="9">
    <source>
        <dbReference type="RefSeq" id="XP_010493305.2"/>
    </source>
</evidence>
<evidence type="ECO:0000256" key="4">
    <source>
        <dbReference type="ARBA" id="ARBA00022525"/>
    </source>
</evidence>
<dbReference type="Pfam" id="PF05938">
    <property type="entry name" value="Self-incomp_S1"/>
    <property type="match status" value="1"/>
</dbReference>
<keyword evidence="5" id="KW-0732">Signal</keyword>
<keyword evidence="8" id="KW-1185">Reference proteome</keyword>
<reference evidence="9" key="2">
    <citation type="submission" date="2025-08" db="UniProtKB">
        <authorList>
            <consortium name="RefSeq"/>
        </authorList>
    </citation>
    <scope>IDENTIFICATION</scope>
    <source>
        <tissue evidence="9">Leaf</tissue>
    </source>
</reference>
<dbReference type="InterPro" id="IPR010264">
    <property type="entry name" value="Self-incomp_S1"/>
</dbReference>
<dbReference type="RefSeq" id="XP_010493305.2">
    <property type="nucleotide sequence ID" value="XM_010495003.2"/>
</dbReference>
<evidence type="ECO:0000256" key="3">
    <source>
        <dbReference type="ARBA" id="ARBA00022471"/>
    </source>
</evidence>
<keyword evidence="7" id="KW-1133">Transmembrane helix</keyword>
<keyword evidence="7" id="KW-0812">Transmembrane</keyword>
<reference evidence="8" key="1">
    <citation type="journal article" date="2014" name="Nat. Commun.">
        <title>The emerging biofuel crop Camelina sativa retains a highly undifferentiated hexaploid genome structure.</title>
        <authorList>
            <person name="Kagale S."/>
            <person name="Koh C."/>
            <person name="Nixon J."/>
            <person name="Bollina V."/>
            <person name="Clarke W.E."/>
            <person name="Tuteja R."/>
            <person name="Spillane C."/>
            <person name="Robinson S.J."/>
            <person name="Links M.G."/>
            <person name="Clarke C."/>
            <person name="Higgins E.E."/>
            <person name="Huebert T."/>
            <person name="Sharpe A.G."/>
            <person name="Parkin I.A."/>
        </authorList>
    </citation>
    <scope>NUCLEOTIDE SEQUENCE [LARGE SCALE GENOMIC DNA]</scope>
    <source>
        <strain evidence="8">cv. DH55</strain>
    </source>
</reference>
<evidence type="ECO:0000256" key="6">
    <source>
        <dbReference type="RuleBase" id="RU367044"/>
    </source>
</evidence>
<gene>
    <name evidence="9" type="primary">LOC104770556</name>
</gene>
<feature type="transmembrane region" description="Helical" evidence="7">
    <location>
        <begin position="12"/>
        <end position="32"/>
    </location>
</feature>
<dbReference type="Proteomes" id="UP000694864">
    <property type="component" value="Chromosome 3"/>
</dbReference>
<name>A0ABM0XZP4_CAMSA</name>
<evidence type="ECO:0000256" key="5">
    <source>
        <dbReference type="ARBA" id="ARBA00022729"/>
    </source>
</evidence>
<protein>
    <recommendedName>
        <fullName evidence="6">S-protein homolog</fullName>
    </recommendedName>
</protein>
<accession>A0ABM0XZP4</accession>
<sequence>MTSKTSRKKKKILNENISIFLVVLAFCMIVNMEHVISSNPFKGKKTTLTFRNSLSHNKWLKVRCKSGDGDVREKYMPSNGEDYSFSFHDRVFGHTLFWCTLSKGADYKVQKKFDAYIQDSRMPHGTFYNYVAQEDGIYHSTLLTRIHKMYNWN</sequence>
<evidence type="ECO:0000256" key="1">
    <source>
        <dbReference type="ARBA" id="ARBA00004613"/>
    </source>
</evidence>
<organism evidence="8 9">
    <name type="scientific">Camelina sativa</name>
    <name type="common">False flax</name>
    <name type="synonym">Myagrum sativum</name>
    <dbReference type="NCBI Taxonomy" id="90675"/>
    <lineage>
        <taxon>Eukaryota</taxon>
        <taxon>Viridiplantae</taxon>
        <taxon>Streptophyta</taxon>
        <taxon>Embryophyta</taxon>
        <taxon>Tracheophyta</taxon>
        <taxon>Spermatophyta</taxon>
        <taxon>Magnoliopsida</taxon>
        <taxon>eudicotyledons</taxon>
        <taxon>Gunneridae</taxon>
        <taxon>Pentapetalae</taxon>
        <taxon>rosids</taxon>
        <taxon>malvids</taxon>
        <taxon>Brassicales</taxon>
        <taxon>Brassicaceae</taxon>
        <taxon>Camelineae</taxon>
        <taxon>Camelina</taxon>
    </lineage>
</organism>
<dbReference type="PANTHER" id="PTHR31232">
    <property type="match status" value="1"/>
</dbReference>
<evidence type="ECO:0000256" key="7">
    <source>
        <dbReference type="SAM" id="Phobius"/>
    </source>
</evidence>
<comment type="subcellular location">
    <subcellularLocation>
        <location evidence="1 6">Secreted</location>
    </subcellularLocation>
</comment>